<gene>
    <name evidence="3" type="ORF">BKM31_08720</name>
</gene>
<accession>A0A1U9ZUF8</accession>
<keyword evidence="2" id="KW-0732">Signal</keyword>
<feature type="region of interest" description="Disordered" evidence="1">
    <location>
        <begin position="130"/>
        <end position="152"/>
    </location>
</feature>
<dbReference type="STRING" id="1909395.BKM31_08720"/>
<protein>
    <submittedName>
        <fullName evidence="3">Uncharacterized protein</fullName>
    </submittedName>
</protein>
<dbReference type="EMBL" id="CP017717">
    <property type="protein sequence ID" value="AQZ61549.1"/>
    <property type="molecule type" value="Genomic_DNA"/>
</dbReference>
<feature type="compositionally biased region" description="Basic and acidic residues" evidence="1">
    <location>
        <begin position="143"/>
        <end position="152"/>
    </location>
</feature>
<proteinExistence type="predicted"/>
<dbReference type="Proteomes" id="UP000190797">
    <property type="component" value="Chromosome"/>
</dbReference>
<feature type="compositionally biased region" description="Low complexity" evidence="1">
    <location>
        <begin position="35"/>
        <end position="46"/>
    </location>
</feature>
<organism evidence="3 4">
    <name type="scientific">[Actinomadura] parvosata subsp. kistnae</name>
    <dbReference type="NCBI Taxonomy" id="1909395"/>
    <lineage>
        <taxon>Bacteria</taxon>
        <taxon>Bacillati</taxon>
        <taxon>Actinomycetota</taxon>
        <taxon>Actinomycetes</taxon>
        <taxon>Streptosporangiales</taxon>
        <taxon>Streptosporangiaceae</taxon>
        <taxon>Nonomuraea</taxon>
    </lineage>
</organism>
<evidence type="ECO:0000313" key="4">
    <source>
        <dbReference type="Proteomes" id="UP000190797"/>
    </source>
</evidence>
<dbReference type="OrthoDB" id="7949713at2"/>
<dbReference type="KEGG" id="noa:BKM31_08720"/>
<dbReference type="PROSITE" id="PS51257">
    <property type="entry name" value="PROKAR_LIPOPROTEIN"/>
    <property type="match status" value="1"/>
</dbReference>
<name>A0A1U9ZUF8_9ACTN</name>
<feature type="chain" id="PRO_5012934109" evidence="2">
    <location>
        <begin position="22"/>
        <end position="173"/>
    </location>
</feature>
<evidence type="ECO:0000256" key="2">
    <source>
        <dbReference type="SAM" id="SignalP"/>
    </source>
</evidence>
<reference evidence="4" key="1">
    <citation type="journal article" date="2017" name="Med. Chem. Commun.">
        <title>Nonomuraea sp. ATCC 55076 harbours the largest actinomycete chromosome to date and the kistamicin biosynthetic gene cluster.</title>
        <authorList>
            <person name="Nazari B."/>
            <person name="Forneris C.C."/>
            <person name="Gibson M.I."/>
            <person name="Moon K."/>
            <person name="Schramma K.R."/>
            <person name="Seyedsayamdost M.R."/>
        </authorList>
    </citation>
    <scope>NUCLEOTIDE SEQUENCE [LARGE SCALE GENOMIC DNA]</scope>
    <source>
        <strain evidence="4">ATCC 55076</strain>
    </source>
</reference>
<dbReference type="AlphaFoldDB" id="A0A1U9ZUF8"/>
<feature type="region of interest" description="Disordered" evidence="1">
    <location>
        <begin position="28"/>
        <end position="47"/>
    </location>
</feature>
<keyword evidence="4" id="KW-1185">Reference proteome</keyword>
<feature type="signal peptide" evidence="2">
    <location>
        <begin position="1"/>
        <end position="21"/>
    </location>
</feature>
<dbReference type="RefSeq" id="WP_080037676.1">
    <property type="nucleotide sequence ID" value="NZ_CP017717.1"/>
</dbReference>
<evidence type="ECO:0000256" key="1">
    <source>
        <dbReference type="SAM" id="MobiDB-lite"/>
    </source>
</evidence>
<evidence type="ECO:0000313" key="3">
    <source>
        <dbReference type="EMBL" id="AQZ61549.1"/>
    </source>
</evidence>
<sequence length="173" mass="18095">MKARLLLAAAALALSGCGAPAAQDDGVVSAGGGTASATPAASPSASLDPDQAALKFAQCMREHGIDMPDPQEGRIMLKIPKGMDQKKVEQAQKACRPIMDAVVNAGERPADAAGFDQLVKFAQCMRKQGIDMADPQPGQPLRFDGRGQSKEKLEAAQKACEEYAPGFAKKETP</sequence>